<dbReference type="Proteomes" id="UP001060085">
    <property type="component" value="Linkage Group LG06"/>
</dbReference>
<proteinExistence type="predicted"/>
<evidence type="ECO:0000313" key="2">
    <source>
        <dbReference type="Proteomes" id="UP001060085"/>
    </source>
</evidence>
<protein>
    <submittedName>
        <fullName evidence="1">Uncharacterized protein</fullName>
    </submittedName>
</protein>
<gene>
    <name evidence="1" type="ORF">M9H77_29218</name>
</gene>
<keyword evidence="2" id="KW-1185">Reference proteome</keyword>
<dbReference type="EMBL" id="CM044706">
    <property type="protein sequence ID" value="KAI5660425.1"/>
    <property type="molecule type" value="Genomic_DNA"/>
</dbReference>
<accession>A0ACC0AJI0</accession>
<sequence>MEGHHHHHQYSSGLHIDTVGGGDNLTHWSIQETRDFLMIRAELDPTFMEMKRNKILWEIIAIKMREKGYNRSPNQCKCKWKNLTIRYKACETMEAEGMRQQQFPFYDEVHTIFAARMLWMEAEGGGNGASKKKAAVAQLYSDEYINELDNEGEGLVPVTANKKKRKMKGSSSSNPINSSSNLETFKEILDDFMKQQLQMEMQWIKAYEGREEERRERELEWRKTMEALENERLMMDRRWREREEQRKIREEARAEKTDALITALLNELQKEDF</sequence>
<name>A0ACC0AJI0_CATRO</name>
<reference evidence="2" key="1">
    <citation type="journal article" date="2023" name="Nat. Plants">
        <title>Single-cell RNA sequencing provides a high-resolution roadmap for understanding the multicellular compartmentation of specialized metabolism.</title>
        <authorList>
            <person name="Sun S."/>
            <person name="Shen X."/>
            <person name="Li Y."/>
            <person name="Li Y."/>
            <person name="Wang S."/>
            <person name="Li R."/>
            <person name="Zhang H."/>
            <person name="Shen G."/>
            <person name="Guo B."/>
            <person name="Wei J."/>
            <person name="Xu J."/>
            <person name="St-Pierre B."/>
            <person name="Chen S."/>
            <person name="Sun C."/>
        </authorList>
    </citation>
    <scope>NUCLEOTIDE SEQUENCE [LARGE SCALE GENOMIC DNA]</scope>
</reference>
<evidence type="ECO:0000313" key="1">
    <source>
        <dbReference type="EMBL" id="KAI5660425.1"/>
    </source>
</evidence>
<comment type="caution">
    <text evidence="1">The sequence shown here is derived from an EMBL/GenBank/DDBJ whole genome shotgun (WGS) entry which is preliminary data.</text>
</comment>
<organism evidence="1 2">
    <name type="scientific">Catharanthus roseus</name>
    <name type="common">Madagascar periwinkle</name>
    <name type="synonym">Vinca rosea</name>
    <dbReference type="NCBI Taxonomy" id="4058"/>
    <lineage>
        <taxon>Eukaryota</taxon>
        <taxon>Viridiplantae</taxon>
        <taxon>Streptophyta</taxon>
        <taxon>Embryophyta</taxon>
        <taxon>Tracheophyta</taxon>
        <taxon>Spermatophyta</taxon>
        <taxon>Magnoliopsida</taxon>
        <taxon>eudicotyledons</taxon>
        <taxon>Gunneridae</taxon>
        <taxon>Pentapetalae</taxon>
        <taxon>asterids</taxon>
        <taxon>lamiids</taxon>
        <taxon>Gentianales</taxon>
        <taxon>Apocynaceae</taxon>
        <taxon>Rauvolfioideae</taxon>
        <taxon>Vinceae</taxon>
        <taxon>Catharanthinae</taxon>
        <taxon>Catharanthus</taxon>
    </lineage>
</organism>